<dbReference type="EMBL" id="BGPR01000157">
    <property type="protein sequence ID" value="GBM00461.1"/>
    <property type="molecule type" value="Genomic_DNA"/>
</dbReference>
<protein>
    <submittedName>
        <fullName evidence="1">Uncharacterized protein</fullName>
    </submittedName>
</protein>
<evidence type="ECO:0000313" key="1">
    <source>
        <dbReference type="EMBL" id="GBM00461.1"/>
    </source>
</evidence>
<organism evidence="1 2">
    <name type="scientific">Araneus ventricosus</name>
    <name type="common">Orbweaver spider</name>
    <name type="synonym">Epeira ventricosa</name>
    <dbReference type="NCBI Taxonomy" id="182803"/>
    <lineage>
        <taxon>Eukaryota</taxon>
        <taxon>Metazoa</taxon>
        <taxon>Ecdysozoa</taxon>
        <taxon>Arthropoda</taxon>
        <taxon>Chelicerata</taxon>
        <taxon>Arachnida</taxon>
        <taxon>Araneae</taxon>
        <taxon>Araneomorphae</taxon>
        <taxon>Entelegynae</taxon>
        <taxon>Araneoidea</taxon>
        <taxon>Araneidae</taxon>
        <taxon>Araneus</taxon>
    </lineage>
</organism>
<gene>
    <name evidence="1" type="ORF">AVEN_111700_1</name>
</gene>
<evidence type="ECO:0000313" key="2">
    <source>
        <dbReference type="Proteomes" id="UP000499080"/>
    </source>
</evidence>
<dbReference type="Proteomes" id="UP000499080">
    <property type="component" value="Unassembled WGS sequence"/>
</dbReference>
<proteinExistence type="predicted"/>
<sequence length="90" mass="10403">MKEYQRLSQHCEWLTLADNWHFPSRDNPRAYMPNRSLFISIISMSIQRHSQDCSCDRRVDCNGSSPRRHENFALLSSFAEMAFCGLGGSC</sequence>
<name>A0A4Y2C7N1_ARAVE</name>
<accession>A0A4Y2C7N1</accession>
<dbReference type="AlphaFoldDB" id="A0A4Y2C7N1"/>
<reference evidence="1 2" key="1">
    <citation type="journal article" date="2019" name="Sci. Rep.">
        <title>Orb-weaving spider Araneus ventricosus genome elucidates the spidroin gene catalogue.</title>
        <authorList>
            <person name="Kono N."/>
            <person name="Nakamura H."/>
            <person name="Ohtoshi R."/>
            <person name="Moran D.A.P."/>
            <person name="Shinohara A."/>
            <person name="Yoshida Y."/>
            <person name="Fujiwara M."/>
            <person name="Mori M."/>
            <person name="Tomita M."/>
            <person name="Arakawa K."/>
        </authorList>
    </citation>
    <scope>NUCLEOTIDE SEQUENCE [LARGE SCALE GENOMIC DNA]</scope>
</reference>
<keyword evidence="2" id="KW-1185">Reference proteome</keyword>
<comment type="caution">
    <text evidence="1">The sequence shown here is derived from an EMBL/GenBank/DDBJ whole genome shotgun (WGS) entry which is preliminary data.</text>
</comment>